<feature type="signal peptide" evidence="2">
    <location>
        <begin position="1"/>
        <end position="16"/>
    </location>
</feature>
<gene>
    <name evidence="3" type="ORF">PoMZ_12515</name>
</gene>
<feature type="compositionally biased region" description="Polar residues" evidence="1">
    <location>
        <begin position="294"/>
        <end position="309"/>
    </location>
</feature>
<feature type="compositionally biased region" description="Basic and acidic residues" evidence="1">
    <location>
        <begin position="115"/>
        <end position="145"/>
    </location>
</feature>
<feature type="region of interest" description="Disordered" evidence="1">
    <location>
        <begin position="115"/>
        <end position="309"/>
    </location>
</feature>
<proteinExistence type="predicted"/>
<name>A0A4P7NT17_PYROR</name>
<keyword evidence="2" id="KW-0732">Signal</keyword>
<dbReference type="EMBL" id="CP034210">
    <property type="protein sequence ID" value="QBZ65553.1"/>
    <property type="molecule type" value="Genomic_DNA"/>
</dbReference>
<evidence type="ECO:0000313" key="4">
    <source>
        <dbReference type="Proteomes" id="UP000294847"/>
    </source>
</evidence>
<feature type="compositionally biased region" description="Basic residues" evidence="1">
    <location>
        <begin position="194"/>
        <end position="203"/>
    </location>
</feature>
<feature type="region of interest" description="Disordered" evidence="1">
    <location>
        <begin position="61"/>
        <end position="82"/>
    </location>
</feature>
<reference evidence="3 4" key="1">
    <citation type="journal article" date="2019" name="Mol. Biol. Evol.">
        <title>Blast fungal genomes show frequent chromosomal changes, gene gains and losses, and effector gene turnover.</title>
        <authorList>
            <person name="Gomez Luciano L.B."/>
            <person name="Jason Tsai I."/>
            <person name="Chuma I."/>
            <person name="Tosa Y."/>
            <person name="Chen Y.H."/>
            <person name="Li J.Y."/>
            <person name="Li M.Y."/>
            <person name="Jade Lu M.Y."/>
            <person name="Nakayashiki H."/>
            <person name="Li W.H."/>
        </authorList>
    </citation>
    <scope>NUCLEOTIDE SEQUENCE [LARGE SCALE GENOMIC DNA]</scope>
    <source>
        <strain evidence="3">MZ5-1-6</strain>
    </source>
</reference>
<evidence type="ECO:0000256" key="2">
    <source>
        <dbReference type="SAM" id="SignalP"/>
    </source>
</evidence>
<sequence length="309" mass="35058">MHANYLLLGLVAGVAAAPLPAPDVAADTPSQGDNVDGGTSWVQKRSDYDFPIVYPSTLFDDNKYKESSSSSDPSGGYYKRPEETPEQIAEGFNRYNSLNKKALEALMRGVERGPERDARIAEMDREKKDLTGDEKIDWMSEDQRNAAKAQKPRRKITFWKRSGDKKYKASSSSSDPVRGYYEPPEETKEQIAKRSNRPNSSRRKVIEALMGDNESGPERDAKIAEMDRERKDLTGDEKIDWMSEDQRNAAKAQKPRRKITFWKRSGPQETQEEKVARRTRLTSSDERLLENKVFGTSGTANQNDKPQKN</sequence>
<dbReference type="AlphaFoldDB" id="A0A4P7NT17"/>
<feature type="compositionally biased region" description="Basic and acidic residues" evidence="1">
    <location>
        <begin position="216"/>
        <end position="248"/>
    </location>
</feature>
<feature type="chain" id="PRO_5020925929" evidence="2">
    <location>
        <begin position="17"/>
        <end position="309"/>
    </location>
</feature>
<evidence type="ECO:0000256" key="1">
    <source>
        <dbReference type="SAM" id="MobiDB-lite"/>
    </source>
</evidence>
<protein>
    <submittedName>
        <fullName evidence="3">Uncharacterized protein</fullName>
    </submittedName>
</protein>
<evidence type="ECO:0000313" key="3">
    <source>
        <dbReference type="EMBL" id="QBZ65553.1"/>
    </source>
</evidence>
<accession>A0A4P7NT17</accession>
<dbReference type="Proteomes" id="UP000294847">
    <property type="component" value="Chromosome 7"/>
</dbReference>
<organism evidence="3 4">
    <name type="scientific">Pyricularia oryzae</name>
    <name type="common">Rice blast fungus</name>
    <name type="synonym">Magnaporthe oryzae</name>
    <dbReference type="NCBI Taxonomy" id="318829"/>
    <lineage>
        <taxon>Eukaryota</taxon>
        <taxon>Fungi</taxon>
        <taxon>Dikarya</taxon>
        <taxon>Ascomycota</taxon>
        <taxon>Pezizomycotina</taxon>
        <taxon>Sordariomycetes</taxon>
        <taxon>Sordariomycetidae</taxon>
        <taxon>Magnaporthales</taxon>
        <taxon>Pyriculariaceae</taxon>
        <taxon>Pyricularia</taxon>
    </lineage>
</organism>